<organism evidence="2 3">
    <name type="scientific">Takifugu flavidus</name>
    <name type="common">sansaifugu</name>
    <dbReference type="NCBI Taxonomy" id="433684"/>
    <lineage>
        <taxon>Eukaryota</taxon>
        <taxon>Metazoa</taxon>
        <taxon>Chordata</taxon>
        <taxon>Craniata</taxon>
        <taxon>Vertebrata</taxon>
        <taxon>Euteleostomi</taxon>
        <taxon>Actinopterygii</taxon>
        <taxon>Neopterygii</taxon>
        <taxon>Teleostei</taxon>
        <taxon>Neoteleostei</taxon>
        <taxon>Acanthomorphata</taxon>
        <taxon>Eupercaria</taxon>
        <taxon>Tetraodontiformes</taxon>
        <taxon>Tetradontoidea</taxon>
        <taxon>Tetraodontidae</taxon>
        <taxon>Takifugu</taxon>
    </lineage>
</organism>
<reference evidence="2 3" key="1">
    <citation type="submission" date="2019-04" db="EMBL/GenBank/DDBJ databases">
        <title>Chromosome genome assembly for Takifugu flavidus.</title>
        <authorList>
            <person name="Xiao S."/>
        </authorList>
    </citation>
    <scope>NUCLEOTIDE SEQUENCE [LARGE SCALE GENOMIC DNA]</scope>
    <source>
        <strain evidence="2">HTHZ2018</strain>
        <tissue evidence="2">Muscle</tissue>
    </source>
</reference>
<name>A0A5C6MJ93_9TELE</name>
<evidence type="ECO:0000313" key="3">
    <source>
        <dbReference type="Proteomes" id="UP000324091"/>
    </source>
</evidence>
<evidence type="ECO:0000256" key="1">
    <source>
        <dbReference type="SAM" id="MobiDB-lite"/>
    </source>
</evidence>
<accession>A0A5C6MJ93</accession>
<dbReference type="Proteomes" id="UP000324091">
    <property type="component" value="Chromosome 9"/>
</dbReference>
<protein>
    <submittedName>
        <fullName evidence="2">Uncharacterized protein</fullName>
    </submittedName>
</protein>
<sequence length="84" mass="9071">MSHAVVSPLVRSSEGGIGPGCGGGGESKETQPANHTSNRLKDDRRVSSAETQECSFTMSCAQRPTFDLHRPHNTMSKREALQET</sequence>
<feature type="compositionally biased region" description="Gly residues" evidence="1">
    <location>
        <begin position="15"/>
        <end position="25"/>
    </location>
</feature>
<comment type="caution">
    <text evidence="2">The sequence shown here is derived from an EMBL/GenBank/DDBJ whole genome shotgun (WGS) entry which is preliminary data.</text>
</comment>
<keyword evidence="3" id="KW-1185">Reference proteome</keyword>
<dbReference type="AlphaFoldDB" id="A0A5C6MJ93"/>
<evidence type="ECO:0000313" key="2">
    <source>
        <dbReference type="EMBL" id="TWW55244.1"/>
    </source>
</evidence>
<feature type="region of interest" description="Disordered" evidence="1">
    <location>
        <begin position="1"/>
        <end position="52"/>
    </location>
</feature>
<proteinExistence type="predicted"/>
<gene>
    <name evidence="2" type="ORF">D4764_09G0002930</name>
</gene>
<feature type="region of interest" description="Disordered" evidence="1">
    <location>
        <begin position="65"/>
        <end position="84"/>
    </location>
</feature>
<feature type="compositionally biased region" description="Basic and acidic residues" evidence="1">
    <location>
        <begin position="66"/>
        <end position="84"/>
    </location>
</feature>
<dbReference type="EMBL" id="RHFK02000022">
    <property type="protein sequence ID" value="TWW55244.1"/>
    <property type="molecule type" value="Genomic_DNA"/>
</dbReference>